<feature type="transmembrane region" description="Helical" evidence="1">
    <location>
        <begin position="95"/>
        <end position="121"/>
    </location>
</feature>
<keyword evidence="1" id="KW-0812">Transmembrane</keyword>
<evidence type="ECO:0000313" key="2">
    <source>
        <dbReference type="EMBL" id="MDA0162050.1"/>
    </source>
</evidence>
<feature type="transmembrane region" description="Helical" evidence="1">
    <location>
        <begin position="211"/>
        <end position="233"/>
    </location>
</feature>
<organism evidence="2 3">
    <name type="scientific">Solirubrobacter ginsenosidimutans</name>
    <dbReference type="NCBI Taxonomy" id="490573"/>
    <lineage>
        <taxon>Bacteria</taxon>
        <taxon>Bacillati</taxon>
        <taxon>Actinomycetota</taxon>
        <taxon>Thermoleophilia</taxon>
        <taxon>Solirubrobacterales</taxon>
        <taxon>Solirubrobacteraceae</taxon>
        <taxon>Solirubrobacter</taxon>
    </lineage>
</organism>
<dbReference type="Proteomes" id="UP001149140">
    <property type="component" value="Unassembled WGS sequence"/>
</dbReference>
<evidence type="ECO:0000313" key="3">
    <source>
        <dbReference type="Proteomes" id="UP001149140"/>
    </source>
</evidence>
<dbReference type="AlphaFoldDB" id="A0A9X3MVK7"/>
<dbReference type="RefSeq" id="WP_270041285.1">
    <property type="nucleotide sequence ID" value="NZ_JAPDOD010000015.1"/>
</dbReference>
<proteinExistence type="predicted"/>
<dbReference type="EMBL" id="JAPDOD010000015">
    <property type="protein sequence ID" value="MDA0162050.1"/>
    <property type="molecule type" value="Genomic_DNA"/>
</dbReference>
<keyword evidence="3" id="KW-1185">Reference proteome</keyword>
<accession>A0A9X3MVK7</accession>
<keyword evidence="1" id="KW-0472">Membrane</keyword>
<protein>
    <recommendedName>
        <fullName evidence="4">ABC transporter permease</fullName>
    </recommendedName>
</protein>
<reference evidence="2" key="1">
    <citation type="submission" date="2022-10" db="EMBL/GenBank/DDBJ databases">
        <title>The WGS of Solirubrobacter ginsenosidimutans DSM 21036.</title>
        <authorList>
            <person name="Jiang Z."/>
        </authorList>
    </citation>
    <scope>NUCLEOTIDE SEQUENCE</scope>
    <source>
        <strain evidence="2">DSM 21036</strain>
    </source>
</reference>
<feature type="transmembrane region" description="Helical" evidence="1">
    <location>
        <begin position="55"/>
        <end position="83"/>
    </location>
</feature>
<feature type="transmembrane region" description="Helical" evidence="1">
    <location>
        <begin position="12"/>
        <end position="35"/>
    </location>
</feature>
<feature type="transmembrane region" description="Helical" evidence="1">
    <location>
        <begin position="141"/>
        <end position="159"/>
    </location>
</feature>
<comment type="caution">
    <text evidence="2">The sequence shown here is derived from an EMBL/GenBank/DDBJ whole genome shotgun (WGS) entry which is preliminary data.</text>
</comment>
<sequence>MKTEFWALRTVAAYRRALALAIAFSGFLAISFLGVRDLATTAPVDAESALSSGAVTGFVAVVYAAATAGGEIARGGLALALLGSPDRRRAIADRLSAHAVAGASFGAAGAITAAVLTFGLLSAGAGPIPGVDVLAARAAGTIAYGALMGVIGAALGLAFRSPAAAVITALVVMLALDPLLAGLLDVFAQWGPGGAAGSLTGSGASDLPPPWAGGLTLCIYAALLGGAAAALTARRDVP</sequence>
<evidence type="ECO:0000256" key="1">
    <source>
        <dbReference type="SAM" id="Phobius"/>
    </source>
</evidence>
<gene>
    <name evidence="2" type="ORF">OM076_17390</name>
</gene>
<feature type="transmembrane region" description="Helical" evidence="1">
    <location>
        <begin position="166"/>
        <end position="191"/>
    </location>
</feature>
<keyword evidence="1" id="KW-1133">Transmembrane helix</keyword>
<evidence type="ECO:0008006" key="4">
    <source>
        <dbReference type="Google" id="ProtNLM"/>
    </source>
</evidence>
<name>A0A9X3MVK7_9ACTN</name>